<dbReference type="RefSeq" id="WP_311593564.1">
    <property type="nucleotide sequence ID" value="NZ_JAVRHV010000004.1"/>
</dbReference>
<dbReference type="InterPro" id="IPR032577">
    <property type="entry name" value="DUF4920"/>
</dbReference>
<name>A0ABU2Y7B4_9FLAO</name>
<evidence type="ECO:0000313" key="1">
    <source>
        <dbReference type="EMBL" id="MDT0553529.1"/>
    </source>
</evidence>
<reference evidence="1 2" key="1">
    <citation type="submission" date="2023-09" db="EMBL/GenBank/DDBJ databases">
        <authorList>
            <person name="Rey-Velasco X."/>
        </authorList>
    </citation>
    <scope>NUCLEOTIDE SEQUENCE [LARGE SCALE GENOMIC DNA]</scope>
    <source>
        <strain evidence="1 2">P050</strain>
    </source>
</reference>
<organism evidence="1 2">
    <name type="scientific">Urechidicola vernalis</name>
    <dbReference type="NCBI Taxonomy" id="3075600"/>
    <lineage>
        <taxon>Bacteria</taxon>
        <taxon>Pseudomonadati</taxon>
        <taxon>Bacteroidota</taxon>
        <taxon>Flavobacteriia</taxon>
        <taxon>Flavobacteriales</taxon>
        <taxon>Flavobacteriaceae</taxon>
        <taxon>Urechidicola</taxon>
    </lineage>
</organism>
<accession>A0ABU2Y7B4</accession>
<gene>
    <name evidence="1" type="ORF">RM519_09760</name>
</gene>
<keyword evidence="2" id="KW-1185">Reference proteome</keyword>
<dbReference type="EMBL" id="JAVRHV010000004">
    <property type="protein sequence ID" value="MDT0553529.1"/>
    <property type="molecule type" value="Genomic_DNA"/>
</dbReference>
<sequence>MKRIGILIVIAILLVNCKKEEVKVNYASFGAKISTENALSKEEMMKQFSSLKSGDTIDVKFASKVNKVCKAKGCWMKIDLGDAESTVKFKDYGFFVPMNSEERKVIVNGKAYVAEVSVAELKHLAQDAGKSEEEIAEITEPKRTYSFMADGVLMEE</sequence>
<proteinExistence type="predicted"/>
<dbReference type="Pfam" id="PF16267">
    <property type="entry name" value="DUF4920"/>
    <property type="match status" value="1"/>
</dbReference>
<dbReference type="Proteomes" id="UP001252186">
    <property type="component" value="Unassembled WGS sequence"/>
</dbReference>
<comment type="caution">
    <text evidence="1">The sequence shown here is derived from an EMBL/GenBank/DDBJ whole genome shotgun (WGS) entry which is preliminary data.</text>
</comment>
<protein>
    <submittedName>
        <fullName evidence="1">DUF4920 domain-containing protein</fullName>
    </submittedName>
</protein>
<evidence type="ECO:0000313" key="2">
    <source>
        <dbReference type="Proteomes" id="UP001252186"/>
    </source>
</evidence>